<keyword evidence="1" id="KW-0472">Membrane</keyword>
<comment type="caution">
    <text evidence="2">The sequence shown here is derived from an EMBL/GenBank/DDBJ whole genome shotgun (WGS) entry which is preliminary data.</text>
</comment>
<dbReference type="Proteomes" id="UP000033944">
    <property type="component" value="Unassembled WGS sequence"/>
</dbReference>
<reference evidence="2 3" key="1">
    <citation type="journal article" date="2015" name="Nature">
        <title>rRNA introns, odd ribosomes, and small enigmatic genomes across a large radiation of phyla.</title>
        <authorList>
            <person name="Brown C.T."/>
            <person name="Hug L.A."/>
            <person name="Thomas B.C."/>
            <person name="Sharon I."/>
            <person name="Castelle C.J."/>
            <person name="Singh A."/>
            <person name="Wilkins M.J."/>
            <person name="Williams K.H."/>
            <person name="Banfield J.F."/>
        </authorList>
    </citation>
    <scope>NUCLEOTIDE SEQUENCE [LARGE SCALE GENOMIC DNA]</scope>
</reference>
<organism evidence="2 3">
    <name type="scientific">Candidatus Woesebacteria bacterium GW2011_GWB1_38_8b</name>
    <dbReference type="NCBI Taxonomy" id="1618571"/>
    <lineage>
        <taxon>Bacteria</taxon>
        <taxon>Candidatus Woeseibacteriota</taxon>
    </lineage>
</organism>
<evidence type="ECO:0000313" key="2">
    <source>
        <dbReference type="EMBL" id="KKQ86380.1"/>
    </source>
</evidence>
<keyword evidence="1" id="KW-0812">Transmembrane</keyword>
<name>A0A0G0LEL8_9BACT</name>
<evidence type="ECO:0000256" key="1">
    <source>
        <dbReference type="SAM" id="Phobius"/>
    </source>
</evidence>
<sequence length="103" mass="11966">MKNKKTILIMGVIVLLIGFVYFLTNDTNEGKTYASKENLCIQFAQSYLRTIPKHEPNLNDEKWQMAVDVETDLYNMCLLELNKEALKNYEPSAIQKYKDGQQN</sequence>
<proteinExistence type="predicted"/>
<accession>A0A0G0LEL8</accession>
<dbReference type="EMBL" id="LBVN01000026">
    <property type="protein sequence ID" value="KKQ86380.1"/>
    <property type="molecule type" value="Genomic_DNA"/>
</dbReference>
<gene>
    <name evidence="2" type="ORF">UT10_C0026G0004</name>
</gene>
<dbReference type="AlphaFoldDB" id="A0A0G0LEL8"/>
<feature type="transmembrane region" description="Helical" evidence="1">
    <location>
        <begin position="7"/>
        <end position="24"/>
    </location>
</feature>
<keyword evidence="1" id="KW-1133">Transmembrane helix</keyword>
<protein>
    <submittedName>
        <fullName evidence="2">Uncharacterized protein</fullName>
    </submittedName>
</protein>
<evidence type="ECO:0000313" key="3">
    <source>
        <dbReference type="Proteomes" id="UP000033944"/>
    </source>
</evidence>